<accession>A0A9X4QSD9</accession>
<dbReference type="SUPFAM" id="SSF56059">
    <property type="entry name" value="Glutathione synthetase ATP-binding domain-like"/>
    <property type="match status" value="1"/>
</dbReference>
<keyword evidence="2" id="KW-1185">Reference proteome</keyword>
<comment type="caution">
    <text evidence="1">The sequence shown here is derived from an EMBL/GenBank/DDBJ whole genome shotgun (WGS) entry which is preliminary data.</text>
</comment>
<dbReference type="AlphaFoldDB" id="A0A9X4QSD9"/>
<dbReference type="EMBL" id="JAPDIA010000003">
    <property type="protein sequence ID" value="MDG0809500.1"/>
    <property type="molecule type" value="Genomic_DNA"/>
</dbReference>
<sequence>MKNRDIQTVSSKLIKTRLLLGGKLAIHVPAAAPFSGAGLKEMLGKYGMVYVKPDTGSQGVGIMRVERRAKGRYRYQAGLERFEFDTYAGMYRSLRRGMGKRRHLIQQGVRVLRHEGRPFDFRVMAQKNAAGRWDVTGIAGRVAHPGKIVSNGSQGGSIFEAMRLLGPAAGRTGAVRAIGAMRRLALLTAGRFGSEYPAMNELGIDIAVDRGMKPWILEVNTRPDPCPFAKLEDRTAIRRIVRYGRRYGRRYCLKCGKAKTGT</sequence>
<dbReference type="Pfam" id="PF14398">
    <property type="entry name" value="ATPgrasp_YheCD"/>
    <property type="match status" value="1"/>
</dbReference>
<evidence type="ECO:0000313" key="2">
    <source>
        <dbReference type="Proteomes" id="UP001153404"/>
    </source>
</evidence>
<dbReference type="RefSeq" id="WP_277530832.1">
    <property type="nucleotide sequence ID" value="NZ_JAPDIA010000003.1"/>
</dbReference>
<evidence type="ECO:0000313" key="1">
    <source>
        <dbReference type="EMBL" id="MDG0809500.1"/>
    </source>
</evidence>
<reference evidence="1" key="1">
    <citation type="submission" date="2022-10" db="EMBL/GenBank/DDBJ databases">
        <title>Comparative genomic analysis of Cohnella hashimotonis sp. nov., isolated from the International Space Station.</title>
        <authorList>
            <person name="Simpson A."/>
            <person name="Venkateswaran K."/>
        </authorList>
    </citation>
    <scope>NUCLEOTIDE SEQUENCE</scope>
    <source>
        <strain evidence="1">DSM 28161</strain>
    </source>
</reference>
<dbReference type="InterPro" id="IPR026838">
    <property type="entry name" value="YheC/D"/>
</dbReference>
<proteinExistence type="predicted"/>
<gene>
    <name evidence="1" type="ORF">OMP40_09185</name>
</gene>
<dbReference type="Gene3D" id="3.30.470.20">
    <property type="entry name" value="ATP-grasp fold, B domain"/>
    <property type="match status" value="1"/>
</dbReference>
<name>A0A9X4QSD9_9BACL</name>
<protein>
    <submittedName>
        <fullName evidence="1">YheC/YheD family protein</fullName>
    </submittedName>
</protein>
<dbReference type="Proteomes" id="UP001153404">
    <property type="component" value="Unassembled WGS sequence"/>
</dbReference>
<organism evidence="1 2">
    <name type="scientific">Cohnella rhizosphaerae</name>
    <dbReference type="NCBI Taxonomy" id="1457232"/>
    <lineage>
        <taxon>Bacteria</taxon>
        <taxon>Bacillati</taxon>
        <taxon>Bacillota</taxon>
        <taxon>Bacilli</taxon>
        <taxon>Bacillales</taxon>
        <taxon>Paenibacillaceae</taxon>
        <taxon>Cohnella</taxon>
    </lineage>
</organism>